<organism evidence="1 2">
    <name type="scientific">Clostridium zeae</name>
    <dbReference type="NCBI Taxonomy" id="2759022"/>
    <lineage>
        <taxon>Bacteria</taxon>
        <taxon>Bacillati</taxon>
        <taxon>Bacillota</taxon>
        <taxon>Clostridia</taxon>
        <taxon>Eubacteriales</taxon>
        <taxon>Clostridiaceae</taxon>
        <taxon>Clostridium</taxon>
    </lineage>
</organism>
<dbReference type="EMBL" id="BMBA01000005">
    <property type="protein sequence ID" value="GFZ33473.1"/>
    <property type="molecule type" value="Genomic_DNA"/>
</dbReference>
<reference evidence="1 2" key="1">
    <citation type="journal article" date="2021" name="Int. J. Syst. Evol. Microbiol.">
        <title>Clostridium zeae sp. nov., isolated from corn silage.</title>
        <authorList>
            <person name="Kobayashi H."/>
            <person name="Tanizawa Y."/>
            <person name="Yagura M."/>
            <person name="Sakamoto M."/>
            <person name="Ohkuma M."/>
            <person name="Tohno M."/>
        </authorList>
    </citation>
    <scope>NUCLEOTIDE SEQUENCE [LARGE SCALE GENOMIC DNA]</scope>
    <source>
        <strain evidence="1 2">CSC2</strain>
    </source>
</reference>
<accession>A0ABQ1EF74</accession>
<name>A0ABQ1EF74_9CLOT</name>
<evidence type="ECO:0000313" key="1">
    <source>
        <dbReference type="EMBL" id="GFZ33473.1"/>
    </source>
</evidence>
<protein>
    <submittedName>
        <fullName evidence="1">Uncharacterized protein</fullName>
    </submittedName>
</protein>
<sequence>MIIGVASIKVVATPTGTPFFISRLAIGIIAHSHIGKNIPITDADNKAKNLFLGKILAIVFSDT</sequence>
<comment type="caution">
    <text evidence="1">The sequence shown here is derived from an EMBL/GenBank/DDBJ whole genome shotgun (WGS) entry which is preliminary data.</text>
</comment>
<keyword evidence="2" id="KW-1185">Reference proteome</keyword>
<proteinExistence type="predicted"/>
<dbReference type="Proteomes" id="UP000663802">
    <property type="component" value="Unassembled WGS sequence"/>
</dbReference>
<gene>
    <name evidence="1" type="ORF">CSC2_39990</name>
</gene>
<evidence type="ECO:0000313" key="2">
    <source>
        <dbReference type="Proteomes" id="UP000663802"/>
    </source>
</evidence>